<comment type="caution">
    <text evidence="4">The sequence shown here is derived from an EMBL/GenBank/DDBJ whole genome shotgun (WGS) entry which is preliminary data.</text>
</comment>
<feature type="domain" description="CCHC-type" evidence="3">
    <location>
        <begin position="38"/>
        <end position="53"/>
    </location>
</feature>
<keyword evidence="1" id="KW-0863">Zinc-finger</keyword>
<evidence type="ECO:0000313" key="5">
    <source>
        <dbReference type="Proteomes" id="UP001472677"/>
    </source>
</evidence>
<dbReference type="SUPFAM" id="SSF57756">
    <property type="entry name" value="Retrovirus zinc finger-like domains"/>
    <property type="match status" value="1"/>
</dbReference>
<protein>
    <recommendedName>
        <fullName evidence="3">CCHC-type domain-containing protein</fullName>
    </recommendedName>
</protein>
<accession>A0ABR2BKU5</accession>
<dbReference type="EMBL" id="JBBPBM010000105">
    <property type="protein sequence ID" value="KAK8507767.1"/>
    <property type="molecule type" value="Genomic_DNA"/>
</dbReference>
<evidence type="ECO:0000259" key="3">
    <source>
        <dbReference type="PROSITE" id="PS50158"/>
    </source>
</evidence>
<reference evidence="4 5" key="1">
    <citation type="journal article" date="2024" name="G3 (Bethesda)">
        <title>Genome assembly of Hibiscus sabdariffa L. provides insights into metabolisms of medicinal natural products.</title>
        <authorList>
            <person name="Kim T."/>
        </authorList>
    </citation>
    <scope>NUCLEOTIDE SEQUENCE [LARGE SCALE GENOMIC DNA]</scope>
    <source>
        <strain evidence="4">TK-2024</strain>
        <tissue evidence="4">Old leaves</tissue>
    </source>
</reference>
<name>A0ABR2BKU5_9ROSI</name>
<organism evidence="4 5">
    <name type="scientific">Hibiscus sabdariffa</name>
    <name type="common">roselle</name>
    <dbReference type="NCBI Taxonomy" id="183260"/>
    <lineage>
        <taxon>Eukaryota</taxon>
        <taxon>Viridiplantae</taxon>
        <taxon>Streptophyta</taxon>
        <taxon>Embryophyta</taxon>
        <taxon>Tracheophyta</taxon>
        <taxon>Spermatophyta</taxon>
        <taxon>Magnoliopsida</taxon>
        <taxon>eudicotyledons</taxon>
        <taxon>Gunneridae</taxon>
        <taxon>Pentapetalae</taxon>
        <taxon>rosids</taxon>
        <taxon>malvids</taxon>
        <taxon>Malvales</taxon>
        <taxon>Malvaceae</taxon>
        <taxon>Malvoideae</taxon>
        <taxon>Hibiscus</taxon>
    </lineage>
</organism>
<dbReference type="InterPro" id="IPR036875">
    <property type="entry name" value="Znf_CCHC_sf"/>
</dbReference>
<evidence type="ECO:0000256" key="1">
    <source>
        <dbReference type="PROSITE-ProRule" id="PRU00047"/>
    </source>
</evidence>
<keyword evidence="1" id="KW-0479">Metal-binding</keyword>
<gene>
    <name evidence="4" type="ORF">V6N12_074332</name>
</gene>
<dbReference type="InterPro" id="IPR001878">
    <property type="entry name" value="Znf_CCHC"/>
</dbReference>
<evidence type="ECO:0000313" key="4">
    <source>
        <dbReference type="EMBL" id="KAK8507767.1"/>
    </source>
</evidence>
<evidence type="ECO:0000256" key="2">
    <source>
        <dbReference type="SAM" id="MobiDB-lite"/>
    </source>
</evidence>
<dbReference type="PROSITE" id="PS50158">
    <property type="entry name" value="ZF_CCHC"/>
    <property type="match status" value="1"/>
</dbReference>
<keyword evidence="5" id="KW-1185">Reference proteome</keyword>
<keyword evidence="1" id="KW-0862">Zinc</keyword>
<proteinExistence type="predicted"/>
<dbReference type="Proteomes" id="UP001472677">
    <property type="component" value="Unassembled WGS sequence"/>
</dbReference>
<sequence>MDACNFLNRDEGFLDPKGLIPVVDVGASVRDLASPLGCFHCKTFGHYDKTCPKEVNNDVDVGVRKKLDLAVGNLKKHGEAIWVPKKLMLSPSKGKGVVEKVFAIGAKSVVVEGTAKGKSVIAGSSNRFEVLVGMDPQDASTSQVAEDVMMEVPLEGQDALGQILEQPSRQPREAAKAVAKIVQGLKAKKKAKGNRGRGVASGGGGMSWSSPS</sequence>
<feature type="region of interest" description="Disordered" evidence="2">
    <location>
        <begin position="187"/>
        <end position="212"/>
    </location>
</feature>